<dbReference type="EMBL" id="CM017620">
    <property type="protein sequence ID" value="TYI02424.1"/>
    <property type="molecule type" value="Genomic_DNA"/>
</dbReference>
<sequence length="52" mass="5850">MGLKTKPSKPAKTKRKRPTFTPFFVFDSDRGEKPPMTGPQGDDAVVRCQRRG</sequence>
<keyword evidence="3" id="KW-1185">Reference proteome</keyword>
<feature type="compositionally biased region" description="Basic residues" evidence="1">
    <location>
        <begin position="1"/>
        <end position="18"/>
    </location>
</feature>
<reference evidence="2 3" key="1">
    <citation type="submission" date="2019-07" db="EMBL/GenBank/DDBJ databases">
        <title>WGS assembly of Gossypium tomentosum.</title>
        <authorList>
            <person name="Chen Z.J."/>
            <person name="Sreedasyam A."/>
            <person name="Ando A."/>
            <person name="Song Q."/>
            <person name="De L."/>
            <person name="Hulse-Kemp A."/>
            <person name="Ding M."/>
            <person name="Ye W."/>
            <person name="Kirkbride R."/>
            <person name="Jenkins J."/>
            <person name="Plott C."/>
            <person name="Lovell J."/>
            <person name="Lin Y.-M."/>
            <person name="Vaughn R."/>
            <person name="Liu B."/>
            <person name="Li W."/>
            <person name="Simpson S."/>
            <person name="Scheffler B."/>
            <person name="Saski C."/>
            <person name="Grover C."/>
            <person name="Hu G."/>
            <person name="Conover J."/>
            <person name="Carlson J."/>
            <person name="Shu S."/>
            <person name="Boston L."/>
            <person name="Williams M."/>
            <person name="Peterson D."/>
            <person name="Mcgee K."/>
            <person name="Jones D."/>
            <person name="Wendel J."/>
            <person name="Stelly D."/>
            <person name="Grimwood J."/>
            <person name="Schmutz J."/>
        </authorList>
    </citation>
    <scope>NUCLEOTIDE SEQUENCE [LARGE SCALE GENOMIC DNA]</scope>
    <source>
        <strain evidence="2">7179.01</strain>
    </source>
</reference>
<protein>
    <submittedName>
        <fullName evidence="2">Uncharacterized protein</fullName>
    </submittedName>
</protein>
<evidence type="ECO:0000313" key="2">
    <source>
        <dbReference type="EMBL" id="TYI02424.1"/>
    </source>
</evidence>
<gene>
    <name evidence="2" type="ORF">ES332_A11G266800v1</name>
</gene>
<feature type="region of interest" description="Disordered" evidence="1">
    <location>
        <begin position="1"/>
        <end position="52"/>
    </location>
</feature>
<evidence type="ECO:0000313" key="3">
    <source>
        <dbReference type="Proteomes" id="UP000322667"/>
    </source>
</evidence>
<name>A0A5D2NGM5_GOSTO</name>
<dbReference type="Proteomes" id="UP000322667">
    <property type="component" value="Chromosome A11"/>
</dbReference>
<organism evidence="2 3">
    <name type="scientific">Gossypium tomentosum</name>
    <name type="common">Hawaiian cotton</name>
    <name type="synonym">Gossypium sandvicense</name>
    <dbReference type="NCBI Taxonomy" id="34277"/>
    <lineage>
        <taxon>Eukaryota</taxon>
        <taxon>Viridiplantae</taxon>
        <taxon>Streptophyta</taxon>
        <taxon>Embryophyta</taxon>
        <taxon>Tracheophyta</taxon>
        <taxon>Spermatophyta</taxon>
        <taxon>Magnoliopsida</taxon>
        <taxon>eudicotyledons</taxon>
        <taxon>Gunneridae</taxon>
        <taxon>Pentapetalae</taxon>
        <taxon>rosids</taxon>
        <taxon>malvids</taxon>
        <taxon>Malvales</taxon>
        <taxon>Malvaceae</taxon>
        <taxon>Malvoideae</taxon>
        <taxon>Gossypium</taxon>
    </lineage>
</organism>
<proteinExistence type="predicted"/>
<accession>A0A5D2NGM5</accession>
<dbReference type="AlphaFoldDB" id="A0A5D2NGM5"/>
<evidence type="ECO:0000256" key="1">
    <source>
        <dbReference type="SAM" id="MobiDB-lite"/>
    </source>
</evidence>